<protein>
    <submittedName>
        <fullName evidence="3">Phosphoesterase PA-phosphatase related protein</fullName>
    </submittedName>
</protein>
<evidence type="ECO:0000256" key="1">
    <source>
        <dbReference type="SAM" id="Phobius"/>
    </source>
</evidence>
<gene>
    <name evidence="3" type="ordered locus">Hoch_1827</name>
</gene>
<feature type="transmembrane region" description="Helical" evidence="1">
    <location>
        <begin position="127"/>
        <end position="149"/>
    </location>
</feature>
<organism evidence="3 4">
    <name type="scientific">Haliangium ochraceum (strain DSM 14365 / JCM 11303 / SMP-2)</name>
    <dbReference type="NCBI Taxonomy" id="502025"/>
    <lineage>
        <taxon>Bacteria</taxon>
        <taxon>Pseudomonadati</taxon>
        <taxon>Myxococcota</taxon>
        <taxon>Polyangia</taxon>
        <taxon>Haliangiales</taxon>
        <taxon>Kofleriaceae</taxon>
        <taxon>Haliangium</taxon>
    </lineage>
</organism>
<dbReference type="PANTHER" id="PTHR14969">
    <property type="entry name" value="SPHINGOSINE-1-PHOSPHATE PHOSPHOHYDROLASE"/>
    <property type="match status" value="1"/>
</dbReference>
<dbReference type="Gene3D" id="1.20.144.10">
    <property type="entry name" value="Phosphatidic acid phosphatase type 2/haloperoxidase"/>
    <property type="match status" value="1"/>
</dbReference>
<evidence type="ECO:0000259" key="2">
    <source>
        <dbReference type="SMART" id="SM00014"/>
    </source>
</evidence>
<dbReference type="SMART" id="SM00014">
    <property type="entry name" value="acidPPc"/>
    <property type="match status" value="1"/>
</dbReference>
<keyword evidence="1" id="KW-0472">Membrane</keyword>
<dbReference type="SUPFAM" id="SSF48317">
    <property type="entry name" value="Acid phosphatase/Vanadium-dependent haloperoxidase"/>
    <property type="match status" value="1"/>
</dbReference>
<dbReference type="STRING" id="502025.Hoch_1827"/>
<dbReference type="eggNOG" id="COG0671">
    <property type="taxonomic scope" value="Bacteria"/>
</dbReference>
<reference evidence="3 4" key="1">
    <citation type="journal article" date="2010" name="Stand. Genomic Sci.">
        <title>Complete genome sequence of Haliangium ochraceum type strain (SMP-2).</title>
        <authorList>
            <consortium name="US DOE Joint Genome Institute (JGI-PGF)"/>
            <person name="Ivanova N."/>
            <person name="Daum C."/>
            <person name="Lang E."/>
            <person name="Abt B."/>
            <person name="Kopitz M."/>
            <person name="Saunders E."/>
            <person name="Lapidus A."/>
            <person name="Lucas S."/>
            <person name="Glavina Del Rio T."/>
            <person name="Nolan M."/>
            <person name="Tice H."/>
            <person name="Copeland A."/>
            <person name="Cheng J.F."/>
            <person name="Chen F."/>
            <person name="Bruce D."/>
            <person name="Goodwin L."/>
            <person name="Pitluck S."/>
            <person name="Mavromatis K."/>
            <person name="Pati A."/>
            <person name="Mikhailova N."/>
            <person name="Chen A."/>
            <person name="Palaniappan K."/>
            <person name="Land M."/>
            <person name="Hauser L."/>
            <person name="Chang Y.J."/>
            <person name="Jeffries C.D."/>
            <person name="Detter J.C."/>
            <person name="Brettin T."/>
            <person name="Rohde M."/>
            <person name="Goker M."/>
            <person name="Bristow J."/>
            <person name="Markowitz V."/>
            <person name="Eisen J.A."/>
            <person name="Hugenholtz P."/>
            <person name="Kyrpides N.C."/>
            <person name="Klenk H.P."/>
        </authorList>
    </citation>
    <scope>NUCLEOTIDE SEQUENCE [LARGE SCALE GENOMIC DNA]</scope>
    <source>
        <strain evidence="4">DSM 14365 / CIP 107738 / JCM 11303 / AJ 13395 / SMP-2</strain>
    </source>
</reference>
<evidence type="ECO:0000313" key="4">
    <source>
        <dbReference type="Proteomes" id="UP000001880"/>
    </source>
</evidence>
<dbReference type="AlphaFoldDB" id="D0LY20"/>
<keyword evidence="4" id="KW-1185">Reference proteome</keyword>
<feature type="transmembrane region" description="Helical" evidence="1">
    <location>
        <begin position="222"/>
        <end position="245"/>
    </location>
</feature>
<feature type="transmembrane region" description="Helical" evidence="1">
    <location>
        <begin position="12"/>
        <end position="31"/>
    </location>
</feature>
<dbReference type="CDD" id="cd03392">
    <property type="entry name" value="PAP2_like_2"/>
    <property type="match status" value="1"/>
</dbReference>
<accession>D0LY20</accession>
<feature type="transmembrane region" description="Helical" evidence="1">
    <location>
        <begin position="198"/>
        <end position="215"/>
    </location>
</feature>
<dbReference type="KEGG" id="hoh:Hoch_1827"/>
<dbReference type="InterPro" id="IPR000326">
    <property type="entry name" value="PAP2/HPO"/>
</dbReference>
<dbReference type="InterPro" id="IPR036938">
    <property type="entry name" value="PAP2/HPO_sf"/>
</dbReference>
<dbReference type="HOGENOM" id="CLU_072573_3_0_7"/>
<dbReference type="PANTHER" id="PTHR14969:SF13">
    <property type="entry name" value="AT30094P"/>
    <property type="match status" value="1"/>
</dbReference>
<feature type="domain" description="Phosphatidic acid phosphatase type 2/haloperoxidase" evidence="2">
    <location>
        <begin position="157"/>
        <end position="268"/>
    </location>
</feature>
<keyword evidence="1" id="KW-1133">Transmembrane helix</keyword>
<proteinExistence type="predicted"/>
<feature type="transmembrane region" description="Helical" evidence="1">
    <location>
        <begin position="68"/>
        <end position="89"/>
    </location>
</feature>
<evidence type="ECO:0000313" key="3">
    <source>
        <dbReference type="EMBL" id="ACY14375.1"/>
    </source>
</evidence>
<dbReference type="Proteomes" id="UP000001880">
    <property type="component" value="Chromosome"/>
</dbReference>
<name>D0LY20_HALO1</name>
<dbReference type="EMBL" id="CP001804">
    <property type="protein sequence ID" value="ACY14375.1"/>
    <property type="molecule type" value="Genomic_DNA"/>
</dbReference>
<dbReference type="Pfam" id="PF01569">
    <property type="entry name" value="PAP2"/>
    <property type="match status" value="1"/>
</dbReference>
<keyword evidence="1" id="KW-0812">Transmembrane</keyword>
<dbReference type="RefSeq" id="WP_012826983.1">
    <property type="nucleotide sequence ID" value="NC_013440.1"/>
</dbReference>
<feature type="transmembrane region" description="Helical" evidence="1">
    <location>
        <begin position="257"/>
        <end position="277"/>
    </location>
</feature>
<sequence length="282" mass="31262">MLRAPTSAEIWLALTAALLVLLALAFAYLSARRHSDALLARFRRWDERISATAPGPWQFLKRRFQRSVPFGLGLTLATAIFLVAVYLFAEVTDSWTEQGKLYHLDRLVNEQLGGAFSSGLVLQALRLATYFGAVPSMIVIAVLLALWLWRQRARSDLLALVLVSAGGQALLWSLKFLFARQRPGEWLTSAVGYSFPSGHSFTSMVLYGFLLYLVFQRSSRRLWRVLAAIALPALILSIGVSRVLLSVHWVSDVLGGYGIGLAWLVFSLAAAHVFEAARRARG</sequence>
<feature type="transmembrane region" description="Helical" evidence="1">
    <location>
        <begin position="156"/>
        <end position="178"/>
    </location>
</feature>